<dbReference type="PANTHER" id="PTHR19932">
    <property type="entry name" value="WD REPEAT AND HMG-BOX DNA BINDING PROTEIN"/>
    <property type="match status" value="1"/>
</dbReference>
<dbReference type="InterPro" id="IPR001680">
    <property type="entry name" value="WD40_rpt"/>
</dbReference>
<dbReference type="InterPro" id="IPR019775">
    <property type="entry name" value="WD40_repeat_CS"/>
</dbReference>
<proteinExistence type="predicted"/>
<feature type="region of interest" description="Disordered" evidence="4">
    <location>
        <begin position="210"/>
        <end position="253"/>
    </location>
</feature>
<evidence type="ECO:0000256" key="1">
    <source>
        <dbReference type="ARBA" id="ARBA00022574"/>
    </source>
</evidence>
<dbReference type="PANTHER" id="PTHR19932:SF10">
    <property type="entry name" value="WD REPEAT AND HMG-BOX DNA-BINDING PROTEIN 1"/>
    <property type="match status" value="1"/>
</dbReference>
<sequence>MSVTVATNDSRIDIIALEKREVVTSLAGHQGAVDFVTFDPKDKYLSSIGCDGTLRIWNMETSKCVSIKPYINRDYSSKLSCSWSDSGDVLAVPFNSKIDLVRRDSWDSLRSFSTPFSSPIELVSVSPNGLYVAYVCLGEHSAYAVSKTPSLGVIDTNASQELKHVDLDADEFNSLRWSEDGRSLLLLDKEVRLTKFVQFIPSSLRSGTESIAPIPAPSSNSVNSMNSSAGKAAASSTVSDGKENSKNESMDADLFESEKAAKTVLAAESEDEEERIVVRKLRRESPLDPVKEVEDFGILADETPVADPFFEPDRSLKLHDMFMSCASEMVQDRCFLAWNEVGLIIKRFAEGVSSIEIEFTDRHRKRLLFSETGDIVVASLSPAGAILGGVIEEENGKVSGFVVYRAFNAWSGRSSWRADLPGDELPDLVACTDSMAFVYSSRGLLRSWSVCGLQKSVLTPCNRVVTMVGDAERLALVFEDSLPINGF</sequence>
<dbReference type="SMART" id="SM00320">
    <property type="entry name" value="WD40"/>
    <property type="match status" value="1"/>
</dbReference>
<keyword evidence="7" id="KW-1185">Reference proteome</keyword>
<evidence type="ECO:0000256" key="4">
    <source>
        <dbReference type="SAM" id="MobiDB-lite"/>
    </source>
</evidence>
<dbReference type="GO" id="GO:0000278">
    <property type="term" value="P:mitotic cell cycle"/>
    <property type="evidence" value="ECO:0007669"/>
    <property type="project" value="TreeGrafter"/>
</dbReference>
<evidence type="ECO:0000313" key="6">
    <source>
        <dbReference type="EMBL" id="CBK25184.2"/>
    </source>
</evidence>
<reference evidence="6" key="1">
    <citation type="submission" date="2010-02" db="EMBL/GenBank/DDBJ databases">
        <title>Sequencing and annotation of the Blastocystis hominis genome.</title>
        <authorList>
            <person name="Wincker P."/>
        </authorList>
    </citation>
    <scope>NUCLEOTIDE SEQUENCE</scope>
    <source>
        <strain evidence="6">Singapore isolate B</strain>
    </source>
</reference>
<dbReference type="GeneID" id="24923337"/>
<dbReference type="GO" id="GO:0006261">
    <property type="term" value="P:DNA-templated DNA replication"/>
    <property type="evidence" value="ECO:0007669"/>
    <property type="project" value="TreeGrafter"/>
</dbReference>
<feature type="repeat" description="WD" evidence="3">
    <location>
        <begin position="26"/>
        <end position="67"/>
    </location>
</feature>
<evidence type="ECO:0000259" key="5">
    <source>
        <dbReference type="Pfam" id="PF12341"/>
    </source>
</evidence>
<dbReference type="GO" id="GO:0003682">
    <property type="term" value="F:chromatin binding"/>
    <property type="evidence" value="ECO:0007669"/>
    <property type="project" value="TreeGrafter"/>
</dbReference>
<dbReference type="EMBL" id="FN668690">
    <property type="protein sequence ID" value="CBK25184.2"/>
    <property type="molecule type" value="Genomic_DNA"/>
</dbReference>
<dbReference type="AlphaFoldDB" id="D8MAU5"/>
<dbReference type="InParanoid" id="D8MAU5"/>
<evidence type="ECO:0000313" key="7">
    <source>
        <dbReference type="Proteomes" id="UP000008312"/>
    </source>
</evidence>
<accession>D8MAU5</accession>
<dbReference type="Gene3D" id="2.130.10.10">
    <property type="entry name" value="YVTN repeat-like/Quinoprotein amine dehydrogenase"/>
    <property type="match status" value="1"/>
</dbReference>
<evidence type="ECO:0000256" key="2">
    <source>
        <dbReference type="ARBA" id="ARBA00022737"/>
    </source>
</evidence>
<dbReference type="PROSITE" id="PS00678">
    <property type="entry name" value="WD_REPEATS_1"/>
    <property type="match status" value="1"/>
</dbReference>
<name>D8MAU5_BLAHO</name>
<dbReference type="Proteomes" id="UP000008312">
    <property type="component" value="Unassembled WGS sequence"/>
</dbReference>
<organism evidence="6">
    <name type="scientific">Blastocystis hominis</name>
    <dbReference type="NCBI Taxonomy" id="12968"/>
    <lineage>
        <taxon>Eukaryota</taxon>
        <taxon>Sar</taxon>
        <taxon>Stramenopiles</taxon>
        <taxon>Bigyra</taxon>
        <taxon>Opalozoa</taxon>
        <taxon>Opalinata</taxon>
        <taxon>Blastocystidae</taxon>
        <taxon>Blastocystis</taxon>
    </lineage>
</organism>
<feature type="compositionally biased region" description="Low complexity" evidence="4">
    <location>
        <begin position="210"/>
        <end position="228"/>
    </location>
</feature>
<dbReference type="GO" id="GO:0043596">
    <property type="term" value="C:nuclear replication fork"/>
    <property type="evidence" value="ECO:0007669"/>
    <property type="project" value="TreeGrafter"/>
</dbReference>
<dbReference type="InterPro" id="IPR015943">
    <property type="entry name" value="WD40/YVTN_repeat-like_dom_sf"/>
</dbReference>
<dbReference type="SUPFAM" id="SSF101908">
    <property type="entry name" value="Putative isomerase YbhE"/>
    <property type="match status" value="1"/>
</dbReference>
<keyword evidence="2" id="KW-0677">Repeat</keyword>
<dbReference type="OrthoDB" id="427368at2759"/>
<feature type="compositionally biased region" description="Basic and acidic residues" evidence="4">
    <location>
        <begin position="240"/>
        <end position="249"/>
    </location>
</feature>
<dbReference type="RefSeq" id="XP_012899232.1">
    <property type="nucleotide sequence ID" value="XM_013043778.1"/>
</dbReference>
<dbReference type="InterPro" id="IPR022100">
    <property type="entry name" value="WDHD1/CFT4_beta-prop_2nd"/>
</dbReference>
<gene>
    <name evidence="6" type="ORF">GSBLH_T00007213001</name>
</gene>
<feature type="domain" description="WDHD1/CFT4 second beta-propeller" evidence="5">
    <location>
        <begin position="322"/>
        <end position="481"/>
    </location>
</feature>
<dbReference type="PROSITE" id="PS50294">
    <property type="entry name" value="WD_REPEATS_REGION"/>
    <property type="match status" value="1"/>
</dbReference>
<dbReference type="PROSITE" id="PS50082">
    <property type="entry name" value="WD_REPEATS_2"/>
    <property type="match status" value="1"/>
</dbReference>
<dbReference type="Pfam" id="PF12341">
    <property type="entry name" value="Mcl1_mid"/>
    <property type="match status" value="1"/>
</dbReference>
<keyword evidence="1 3" id="KW-0853">WD repeat</keyword>
<evidence type="ECO:0000256" key="3">
    <source>
        <dbReference type="PROSITE-ProRule" id="PRU00221"/>
    </source>
</evidence>
<dbReference type="GO" id="GO:0006281">
    <property type="term" value="P:DNA repair"/>
    <property type="evidence" value="ECO:0007669"/>
    <property type="project" value="TreeGrafter"/>
</dbReference>
<protein>
    <recommendedName>
        <fullName evidence="5">WDHD1/CFT4 second beta-propeller domain-containing protein</fullName>
    </recommendedName>
</protein>